<feature type="transmembrane region" description="Helical" evidence="6">
    <location>
        <begin position="205"/>
        <end position="225"/>
    </location>
</feature>
<evidence type="ECO:0000313" key="8">
    <source>
        <dbReference type="Proteomes" id="UP000184526"/>
    </source>
</evidence>
<feature type="transmembrane region" description="Helical" evidence="6">
    <location>
        <begin position="140"/>
        <end position="159"/>
    </location>
</feature>
<name>A0A1M5YAN7_9CLOT</name>
<comment type="subcellular location">
    <subcellularLocation>
        <location evidence="1">Cell membrane</location>
        <topology evidence="1">Multi-pass membrane protein</topology>
    </subcellularLocation>
</comment>
<feature type="transmembrane region" description="Helical" evidence="6">
    <location>
        <begin position="106"/>
        <end position="128"/>
    </location>
</feature>
<dbReference type="RefSeq" id="WP_072832616.1">
    <property type="nucleotide sequence ID" value="NZ_FQXP01000012.1"/>
</dbReference>
<feature type="transmembrane region" description="Helical" evidence="6">
    <location>
        <begin position="311"/>
        <end position="333"/>
    </location>
</feature>
<keyword evidence="4 6" id="KW-1133">Transmembrane helix</keyword>
<keyword evidence="5 6" id="KW-0472">Membrane</keyword>
<feature type="transmembrane region" description="Helical" evidence="6">
    <location>
        <begin position="165"/>
        <end position="184"/>
    </location>
</feature>
<keyword evidence="2" id="KW-1003">Cell membrane</keyword>
<evidence type="ECO:0000256" key="5">
    <source>
        <dbReference type="ARBA" id="ARBA00023136"/>
    </source>
</evidence>
<evidence type="ECO:0000256" key="2">
    <source>
        <dbReference type="ARBA" id="ARBA00022475"/>
    </source>
</evidence>
<feature type="transmembrane region" description="Helical" evidence="6">
    <location>
        <begin position="7"/>
        <end position="23"/>
    </location>
</feature>
<accession>A0A1M5YAN7</accession>
<protein>
    <submittedName>
        <fullName evidence="7">Membrane protein involved in the export of O-antigen and teichoic acid</fullName>
    </submittedName>
</protein>
<evidence type="ECO:0000256" key="3">
    <source>
        <dbReference type="ARBA" id="ARBA00022692"/>
    </source>
</evidence>
<proteinExistence type="predicted"/>
<keyword evidence="8" id="KW-1185">Reference proteome</keyword>
<evidence type="ECO:0000313" key="7">
    <source>
        <dbReference type="EMBL" id="SHI09150.1"/>
    </source>
</evidence>
<dbReference type="Proteomes" id="UP000184526">
    <property type="component" value="Unassembled WGS sequence"/>
</dbReference>
<feature type="transmembrane region" description="Helical" evidence="6">
    <location>
        <begin position="425"/>
        <end position="442"/>
    </location>
</feature>
<dbReference type="STRING" id="1121306.SAMN02745196_02796"/>
<feature type="transmembrane region" description="Helical" evidence="6">
    <location>
        <begin position="283"/>
        <end position="305"/>
    </location>
</feature>
<dbReference type="OrthoDB" id="385011at2"/>
<keyword evidence="3 6" id="KW-0812">Transmembrane</keyword>
<feature type="transmembrane region" description="Helical" evidence="6">
    <location>
        <begin position="240"/>
        <end position="263"/>
    </location>
</feature>
<reference evidence="7 8" key="1">
    <citation type="submission" date="2016-11" db="EMBL/GenBank/DDBJ databases">
        <authorList>
            <person name="Jaros S."/>
            <person name="Januszkiewicz K."/>
            <person name="Wedrychowicz H."/>
        </authorList>
    </citation>
    <scope>NUCLEOTIDE SEQUENCE [LARGE SCALE GENOMIC DNA]</scope>
    <source>
        <strain evidence="7 8">DSM 3089</strain>
    </source>
</reference>
<feature type="transmembrane region" description="Helical" evidence="6">
    <location>
        <begin position="371"/>
        <end position="389"/>
    </location>
</feature>
<dbReference type="EMBL" id="FQXP01000012">
    <property type="protein sequence ID" value="SHI09150.1"/>
    <property type="molecule type" value="Genomic_DNA"/>
</dbReference>
<evidence type="ECO:0000256" key="6">
    <source>
        <dbReference type="SAM" id="Phobius"/>
    </source>
</evidence>
<dbReference type="PANTHER" id="PTHR30250:SF11">
    <property type="entry name" value="O-ANTIGEN TRANSPORTER-RELATED"/>
    <property type="match status" value="1"/>
</dbReference>
<dbReference type="PANTHER" id="PTHR30250">
    <property type="entry name" value="PST FAMILY PREDICTED COLANIC ACID TRANSPORTER"/>
    <property type="match status" value="1"/>
</dbReference>
<dbReference type="AlphaFoldDB" id="A0A1M5YAN7"/>
<gene>
    <name evidence="7" type="ORF">SAMN02745196_02796</name>
</gene>
<dbReference type="InterPro" id="IPR050833">
    <property type="entry name" value="Poly_Biosynth_Transport"/>
</dbReference>
<evidence type="ECO:0000256" key="4">
    <source>
        <dbReference type="ARBA" id="ARBA00022989"/>
    </source>
</evidence>
<feature type="transmembrane region" description="Helical" evidence="6">
    <location>
        <begin position="82"/>
        <end position="100"/>
    </location>
</feature>
<feature type="transmembrane region" description="Helical" evidence="6">
    <location>
        <begin position="401"/>
        <end position="419"/>
    </location>
</feature>
<organism evidence="7 8">
    <name type="scientific">Clostridium collagenovorans DSM 3089</name>
    <dbReference type="NCBI Taxonomy" id="1121306"/>
    <lineage>
        <taxon>Bacteria</taxon>
        <taxon>Bacillati</taxon>
        <taxon>Bacillota</taxon>
        <taxon>Clostridia</taxon>
        <taxon>Eubacteriales</taxon>
        <taxon>Clostridiaceae</taxon>
        <taxon>Clostridium</taxon>
    </lineage>
</organism>
<evidence type="ECO:0000256" key="1">
    <source>
        <dbReference type="ARBA" id="ARBA00004651"/>
    </source>
</evidence>
<feature type="transmembrane region" description="Helical" evidence="6">
    <location>
        <begin position="345"/>
        <end position="365"/>
    </location>
</feature>
<feature type="transmembrane region" description="Helical" evidence="6">
    <location>
        <begin position="43"/>
        <end position="62"/>
    </location>
</feature>
<sequence>MNLKKGIFIVLIANIINVIISMGNNLLLPRYLSIESYANIKTYFFYLSYVGILCLGFLDGMYIKYGGCEWNKIDKKEFKFEYLFLLVLQIFICVIIYVIGCFNQSVIIKLTAITILPLNMIGFHKLMYQATGRFDKYSRITNFLSISVFVGNMVLIYVFKTDVYYAYILINTVMYMIIFIVLSIEISKFLKGIKVQGKIKILLNNFKVGIFIMIGNFASIMFYAIDRWFVKLVLNINDFAYYSFAISMMSLINVLISSVSMTLYNYLAQDENKAKVKKLKNTLLLLGTLSSSAYFVFSIIVKLFIGKYEPALSVIAILFVGYPFIIIINALYVNLYKARKEERKYFKTVVYMLIMTTILNFIAIVINRSNISIAIATTISFVIWYVYSMKDFEYLKASKKEIIYLTIVSGVFLITAHMSNVIIGMGVYMCILIIMNIIFYKVDILEALNMIKKVIIKRKE</sequence>
<dbReference type="GO" id="GO:0005886">
    <property type="term" value="C:plasma membrane"/>
    <property type="evidence" value="ECO:0007669"/>
    <property type="project" value="UniProtKB-SubCell"/>
</dbReference>